<feature type="region of interest" description="Disordered" evidence="1">
    <location>
        <begin position="102"/>
        <end position="149"/>
    </location>
</feature>
<accession>A0ABV0Y2Y1</accession>
<evidence type="ECO:0000313" key="3">
    <source>
        <dbReference type="Proteomes" id="UP001469553"/>
    </source>
</evidence>
<dbReference type="EMBL" id="JAHRIP010020125">
    <property type="protein sequence ID" value="MEQ2287900.1"/>
    <property type="molecule type" value="Genomic_DNA"/>
</dbReference>
<evidence type="ECO:0000256" key="1">
    <source>
        <dbReference type="SAM" id="MobiDB-lite"/>
    </source>
</evidence>
<protein>
    <submittedName>
        <fullName evidence="2">Uncharacterized protein</fullName>
    </submittedName>
</protein>
<sequence length="149" mass="16270">MELSPNRAQGTRPQQAATGSELAHIKHPAPDTENHKYTSGQRHQPPAGSVAGRKSPELILEREQSKTHPDTKNRHIQSQSHIPTHMHTHKNTYTYESNVKTNKNGRHTLTHTPLPILHRSNQPPDLGGGPLPSGVGDRQTAPAPEPGLG</sequence>
<proteinExistence type="predicted"/>
<organism evidence="2 3">
    <name type="scientific">Ameca splendens</name>
    <dbReference type="NCBI Taxonomy" id="208324"/>
    <lineage>
        <taxon>Eukaryota</taxon>
        <taxon>Metazoa</taxon>
        <taxon>Chordata</taxon>
        <taxon>Craniata</taxon>
        <taxon>Vertebrata</taxon>
        <taxon>Euteleostomi</taxon>
        <taxon>Actinopterygii</taxon>
        <taxon>Neopterygii</taxon>
        <taxon>Teleostei</taxon>
        <taxon>Neoteleostei</taxon>
        <taxon>Acanthomorphata</taxon>
        <taxon>Ovalentaria</taxon>
        <taxon>Atherinomorphae</taxon>
        <taxon>Cyprinodontiformes</taxon>
        <taxon>Goodeidae</taxon>
        <taxon>Ameca</taxon>
    </lineage>
</organism>
<feature type="compositionally biased region" description="Basic and acidic residues" evidence="1">
    <location>
        <begin position="54"/>
        <end position="73"/>
    </location>
</feature>
<dbReference type="Proteomes" id="UP001469553">
    <property type="component" value="Unassembled WGS sequence"/>
</dbReference>
<feature type="compositionally biased region" description="Polar residues" evidence="1">
    <location>
        <begin position="1"/>
        <end position="18"/>
    </location>
</feature>
<evidence type="ECO:0000313" key="2">
    <source>
        <dbReference type="EMBL" id="MEQ2287900.1"/>
    </source>
</evidence>
<gene>
    <name evidence="2" type="ORF">AMECASPLE_017489</name>
</gene>
<feature type="region of interest" description="Disordered" evidence="1">
    <location>
        <begin position="1"/>
        <end position="88"/>
    </location>
</feature>
<name>A0ABV0Y2Y1_9TELE</name>
<comment type="caution">
    <text evidence="2">The sequence shown here is derived from an EMBL/GenBank/DDBJ whole genome shotgun (WGS) entry which is preliminary data.</text>
</comment>
<keyword evidence="3" id="KW-1185">Reference proteome</keyword>
<reference evidence="2 3" key="1">
    <citation type="submission" date="2021-06" db="EMBL/GenBank/DDBJ databases">
        <authorList>
            <person name="Palmer J.M."/>
        </authorList>
    </citation>
    <scope>NUCLEOTIDE SEQUENCE [LARGE SCALE GENOMIC DNA]</scope>
    <source>
        <strain evidence="2 3">AS_MEX2019</strain>
        <tissue evidence="2">Muscle</tissue>
    </source>
</reference>